<feature type="chain" id="PRO_5004958204" description="Chitooligosaccharide deacetylase" evidence="8">
    <location>
        <begin position="28"/>
        <end position="340"/>
    </location>
</feature>
<dbReference type="Gene3D" id="3.20.20.370">
    <property type="entry name" value="Glycoside hydrolase/deacetylase"/>
    <property type="match status" value="1"/>
</dbReference>
<keyword evidence="4" id="KW-0479">Metal-binding</keyword>
<dbReference type="Pfam" id="PF01522">
    <property type="entry name" value="Polysacc_deac_1"/>
    <property type="match status" value="1"/>
</dbReference>
<reference evidence="10 11" key="1">
    <citation type="journal article" date="2014" name="Front. Genet.">
        <title>Genome and metabolic network of "Candidatus Phaeomarinobacter ectocarpi" Ec32, a new candidate genus of Alphaproteobacteria frequently associated with brown algae.</title>
        <authorList>
            <person name="Dittami S.M."/>
            <person name="Barbeyron T."/>
            <person name="Boyen C."/>
            <person name="Cambefort J."/>
            <person name="Collet G."/>
            <person name="Delage L."/>
            <person name="Gobet A."/>
            <person name="Groisillier A."/>
            <person name="Leblanc C."/>
            <person name="Michel G."/>
            <person name="Scornet D."/>
            <person name="Siegel A."/>
            <person name="Tapia J.E."/>
            <person name="Tonon T."/>
        </authorList>
    </citation>
    <scope>NUCLEOTIDE SEQUENCE [LARGE SCALE GENOMIC DNA]</scope>
    <source>
        <strain evidence="10 11">Ec32</strain>
    </source>
</reference>
<evidence type="ECO:0000256" key="1">
    <source>
        <dbReference type="ARBA" id="ARBA00003236"/>
    </source>
</evidence>
<evidence type="ECO:0000256" key="5">
    <source>
        <dbReference type="ARBA" id="ARBA00022801"/>
    </source>
</evidence>
<dbReference type="GO" id="GO:0005975">
    <property type="term" value="P:carbohydrate metabolic process"/>
    <property type="evidence" value="ECO:0007669"/>
    <property type="project" value="InterPro"/>
</dbReference>
<evidence type="ECO:0000259" key="9">
    <source>
        <dbReference type="PROSITE" id="PS51677"/>
    </source>
</evidence>
<feature type="compositionally biased region" description="Low complexity" evidence="7">
    <location>
        <begin position="303"/>
        <end position="312"/>
    </location>
</feature>
<comment type="function">
    <text evidence="1">Is involved in generating a small heat-stable compound (Nod), an acylated oligomer of N-acetylglucosamine, that stimulates mitosis in various plant protoplasts.</text>
</comment>
<dbReference type="RefSeq" id="WP_052535329.1">
    <property type="nucleotide sequence ID" value="NZ_HG966617.1"/>
</dbReference>
<dbReference type="EMBL" id="HG966617">
    <property type="protein sequence ID" value="CDO59278.1"/>
    <property type="molecule type" value="Genomic_DNA"/>
</dbReference>
<evidence type="ECO:0000256" key="6">
    <source>
        <dbReference type="ARBA" id="ARBA00032976"/>
    </source>
</evidence>
<dbReference type="CDD" id="cd10917">
    <property type="entry name" value="CE4_NodB_like_6s_7s"/>
    <property type="match status" value="1"/>
</dbReference>
<protein>
    <recommendedName>
        <fullName evidence="3">Chitooligosaccharide deacetylase</fullName>
    </recommendedName>
    <alternativeName>
        <fullName evidence="6">Nodulation protein B</fullName>
    </alternativeName>
</protein>
<dbReference type="PANTHER" id="PTHR10587:SF133">
    <property type="entry name" value="CHITIN DEACETYLASE 1-RELATED"/>
    <property type="match status" value="1"/>
</dbReference>
<dbReference type="Proteomes" id="UP000032160">
    <property type="component" value="Chromosome I"/>
</dbReference>
<dbReference type="InterPro" id="IPR011330">
    <property type="entry name" value="Glyco_hydro/deAcase_b/a-brl"/>
</dbReference>
<organism evidence="10 11">
    <name type="scientific">Candidatus Phaeomarinibacter ectocarpi</name>
    <dbReference type="NCBI Taxonomy" id="1458461"/>
    <lineage>
        <taxon>Bacteria</taxon>
        <taxon>Pseudomonadati</taxon>
        <taxon>Pseudomonadota</taxon>
        <taxon>Alphaproteobacteria</taxon>
        <taxon>Hyphomicrobiales</taxon>
        <taxon>Parvibaculaceae</taxon>
        <taxon>Candidatus Phaeomarinibacter</taxon>
    </lineage>
</organism>
<dbReference type="AlphaFoldDB" id="X5M7U2"/>
<dbReference type="KEGG" id="pect:BN1012_Phect1064"/>
<dbReference type="OrthoDB" id="276604at2"/>
<dbReference type="InterPro" id="IPR050248">
    <property type="entry name" value="Polysacc_deacetylase_ArnD"/>
</dbReference>
<evidence type="ECO:0000256" key="8">
    <source>
        <dbReference type="SAM" id="SignalP"/>
    </source>
</evidence>
<dbReference type="PROSITE" id="PS51677">
    <property type="entry name" value="NODB"/>
    <property type="match status" value="1"/>
</dbReference>
<dbReference type="InterPro" id="IPR002509">
    <property type="entry name" value="NODB_dom"/>
</dbReference>
<evidence type="ECO:0000256" key="7">
    <source>
        <dbReference type="SAM" id="MobiDB-lite"/>
    </source>
</evidence>
<evidence type="ECO:0000313" key="11">
    <source>
        <dbReference type="Proteomes" id="UP000032160"/>
    </source>
</evidence>
<evidence type="ECO:0000256" key="2">
    <source>
        <dbReference type="ARBA" id="ARBA00010973"/>
    </source>
</evidence>
<keyword evidence="8" id="KW-0732">Signal</keyword>
<dbReference type="GO" id="GO:0016020">
    <property type="term" value="C:membrane"/>
    <property type="evidence" value="ECO:0007669"/>
    <property type="project" value="TreeGrafter"/>
</dbReference>
<dbReference type="SUPFAM" id="SSF88713">
    <property type="entry name" value="Glycoside hydrolase/deacetylase"/>
    <property type="match status" value="1"/>
</dbReference>
<dbReference type="GO" id="GO:0016810">
    <property type="term" value="F:hydrolase activity, acting on carbon-nitrogen (but not peptide) bonds"/>
    <property type="evidence" value="ECO:0007669"/>
    <property type="project" value="InterPro"/>
</dbReference>
<dbReference type="PANTHER" id="PTHR10587">
    <property type="entry name" value="GLYCOSYL TRANSFERASE-RELATED"/>
    <property type="match status" value="1"/>
</dbReference>
<name>X5M7U2_9HYPH</name>
<dbReference type="HOGENOM" id="CLU_021264_8_0_5"/>
<evidence type="ECO:0000313" key="10">
    <source>
        <dbReference type="EMBL" id="CDO59278.1"/>
    </source>
</evidence>
<feature type="signal peptide" evidence="8">
    <location>
        <begin position="1"/>
        <end position="27"/>
    </location>
</feature>
<keyword evidence="5 10" id="KW-0378">Hydrolase</keyword>
<sequence>MFNKLLLRAALVAAPFAAVFLPALATAAPLQAPTGINCPHNPNAMGSARTIEVDTRGGPDIGTMQYARTVPVGPKELVLTFDDGPNPDHTPKILDALDRHCIKATFFMVGRYAKLRPDLVQEVWRRGHTVASHTWSHPILSKMSYYNSVRQIDRGVNAIETALAGTTDANGIAADVAPFFRFPGLNHTKRLRNYLSKKNVAIFSCDIGTDDWRRISPRTLYKRALRMIASKGSGVVIFHDTHYRTSYMLPQILDELARRGYTTVHMVPKGDARHMAAVARQSQVQAELAIEPTIPMPLAQGRSGSPIGSEPTGPEPTGPEPTAPESVAEASHSLRPTVAN</sequence>
<feature type="domain" description="NodB homology" evidence="9">
    <location>
        <begin position="75"/>
        <end position="264"/>
    </location>
</feature>
<dbReference type="GO" id="GO:0046872">
    <property type="term" value="F:metal ion binding"/>
    <property type="evidence" value="ECO:0007669"/>
    <property type="project" value="UniProtKB-KW"/>
</dbReference>
<accession>X5M7U2</accession>
<feature type="region of interest" description="Disordered" evidence="7">
    <location>
        <begin position="294"/>
        <end position="340"/>
    </location>
</feature>
<evidence type="ECO:0000256" key="4">
    <source>
        <dbReference type="ARBA" id="ARBA00022723"/>
    </source>
</evidence>
<dbReference type="STRING" id="1458461.BN1012_Phect1064"/>
<keyword evidence="11" id="KW-1185">Reference proteome</keyword>
<comment type="similarity">
    <text evidence="2">Belongs to the polysaccharide deacetylase family.</text>
</comment>
<feature type="compositionally biased region" description="Pro residues" evidence="7">
    <location>
        <begin position="313"/>
        <end position="322"/>
    </location>
</feature>
<gene>
    <name evidence="10" type="ORF">BN1012_Phect1064</name>
</gene>
<evidence type="ECO:0000256" key="3">
    <source>
        <dbReference type="ARBA" id="ARBA00020071"/>
    </source>
</evidence>
<proteinExistence type="inferred from homology"/>